<dbReference type="GeneID" id="16996551"/>
<dbReference type="GO" id="GO:0008821">
    <property type="term" value="F:crossover junction DNA endonuclease activity"/>
    <property type="evidence" value="ECO:0007669"/>
    <property type="project" value="TreeGrafter"/>
</dbReference>
<dbReference type="SUPFAM" id="SSF52540">
    <property type="entry name" value="P-loop containing nucleoside triphosphate hydrolases"/>
    <property type="match status" value="1"/>
</dbReference>
<dbReference type="GO" id="GO:0005657">
    <property type="term" value="C:replication fork"/>
    <property type="evidence" value="ECO:0007669"/>
    <property type="project" value="TreeGrafter"/>
</dbReference>
<dbReference type="RefSeq" id="XP_005538050.1">
    <property type="nucleotide sequence ID" value="XM_005537993.1"/>
</dbReference>
<feature type="region of interest" description="Disordered" evidence="7">
    <location>
        <begin position="1"/>
        <end position="25"/>
    </location>
</feature>
<dbReference type="GO" id="GO:0033063">
    <property type="term" value="C:Rad51B-Rad51C-Rad51D-XRCC2 complex"/>
    <property type="evidence" value="ECO:0007669"/>
    <property type="project" value="TreeGrafter"/>
</dbReference>
<dbReference type="GO" id="GO:0000400">
    <property type="term" value="F:four-way junction DNA binding"/>
    <property type="evidence" value="ECO:0007669"/>
    <property type="project" value="TreeGrafter"/>
</dbReference>
<dbReference type="Gene3D" id="3.40.50.300">
    <property type="entry name" value="P-loop containing nucleotide triphosphate hydrolases"/>
    <property type="match status" value="1"/>
</dbReference>
<reference evidence="8 9" key="2">
    <citation type="journal article" date="2007" name="BMC Biol.">
        <title>A 100%-complete sequence reveals unusually simple genomic features in the hot-spring red alga Cyanidioschyzon merolae.</title>
        <authorList>
            <person name="Nozaki H."/>
            <person name="Takano H."/>
            <person name="Misumi O."/>
            <person name="Terasawa K."/>
            <person name="Matsuzaki M."/>
            <person name="Maruyama S."/>
            <person name="Nishida K."/>
            <person name="Yagisawa F."/>
            <person name="Yoshida Y."/>
            <person name="Fujiwara T."/>
            <person name="Takio S."/>
            <person name="Tamura K."/>
            <person name="Chung S.J."/>
            <person name="Nakamura S."/>
            <person name="Kuroiwa H."/>
            <person name="Tanaka K."/>
            <person name="Sato N."/>
            <person name="Kuroiwa T."/>
        </authorList>
    </citation>
    <scope>NUCLEOTIDE SEQUENCE [LARGE SCALE GENOMIC DNA]</scope>
    <source>
        <strain evidence="8 9">10D</strain>
    </source>
</reference>
<organism evidence="8 9">
    <name type="scientific">Cyanidioschyzon merolae (strain NIES-3377 / 10D)</name>
    <name type="common">Unicellular red alga</name>
    <dbReference type="NCBI Taxonomy" id="280699"/>
    <lineage>
        <taxon>Eukaryota</taxon>
        <taxon>Rhodophyta</taxon>
        <taxon>Bangiophyceae</taxon>
        <taxon>Cyanidiales</taxon>
        <taxon>Cyanidiaceae</taxon>
        <taxon>Cyanidioschyzon</taxon>
    </lineage>
</organism>
<evidence type="ECO:0000256" key="3">
    <source>
        <dbReference type="ARBA" id="ARBA00022763"/>
    </source>
</evidence>
<keyword evidence="2" id="KW-0547">Nucleotide-binding</keyword>
<dbReference type="OMA" id="CESSIPT"/>
<dbReference type="Gramene" id="CMQ100CT">
    <property type="protein sequence ID" value="CMQ100CT"/>
    <property type="gene ID" value="CMQ100C"/>
</dbReference>
<dbReference type="GO" id="GO:0007131">
    <property type="term" value="P:reciprocal meiotic recombination"/>
    <property type="evidence" value="ECO:0007669"/>
    <property type="project" value="TreeGrafter"/>
</dbReference>
<name>M1VAA9_CYAM1</name>
<keyword evidence="3" id="KW-0227">DNA damage</keyword>
<feature type="compositionally biased region" description="Polar residues" evidence="7">
    <location>
        <begin position="247"/>
        <end position="257"/>
    </location>
</feature>
<keyword evidence="6" id="KW-0539">Nucleus</keyword>
<dbReference type="InterPro" id="IPR052093">
    <property type="entry name" value="HR_Repair_Mediator"/>
</dbReference>
<evidence type="ECO:0000256" key="6">
    <source>
        <dbReference type="ARBA" id="ARBA00023242"/>
    </source>
</evidence>
<dbReference type="STRING" id="280699.M1VAA9"/>
<keyword evidence="9" id="KW-1185">Reference proteome</keyword>
<dbReference type="PANTHER" id="PTHR46239:SF1">
    <property type="entry name" value="DNA REPAIR PROTEIN RAD51 HOMOLOG 3"/>
    <property type="match status" value="1"/>
</dbReference>
<keyword evidence="5" id="KW-0234">DNA repair</keyword>
<feature type="compositionally biased region" description="Polar residues" evidence="7">
    <location>
        <begin position="265"/>
        <end position="275"/>
    </location>
</feature>
<evidence type="ECO:0000256" key="7">
    <source>
        <dbReference type="SAM" id="MobiDB-lite"/>
    </source>
</evidence>
<gene>
    <name evidence="8" type="ORF">CYME_CMQ100C</name>
</gene>
<feature type="region of interest" description="Disordered" evidence="7">
    <location>
        <begin position="230"/>
        <end position="284"/>
    </location>
</feature>
<dbReference type="Proteomes" id="UP000007014">
    <property type="component" value="Chromosome 17"/>
</dbReference>
<dbReference type="GO" id="GO:0000707">
    <property type="term" value="P:meiotic DNA recombinase assembly"/>
    <property type="evidence" value="ECO:0007669"/>
    <property type="project" value="TreeGrafter"/>
</dbReference>
<dbReference type="KEGG" id="cme:CYME_CMQ100C"/>
<dbReference type="InterPro" id="IPR027417">
    <property type="entry name" value="P-loop_NTPase"/>
</dbReference>
<dbReference type="OrthoDB" id="5957327at2759"/>
<protein>
    <submittedName>
        <fullName evidence="8">Similar to DNA repair and recombination protein Trad</fullName>
    </submittedName>
</protein>
<evidence type="ECO:0000256" key="1">
    <source>
        <dbReference type="ARBA" id="ARBA00004123"/>
    </source>
</evidence>
<dbReference type="PANTHER" id="PTHR46239">
    <property type="entry name" value="DNA REPAIR PROTEIN RAD51 HOMOLOG 3 RAD51C"/>
    <property type="match status" value="1"/>
</dbReference>
<sequence>MSAAPPYVRASGRRTSDSVVDASRADTASTVSANRRLQTLLDHWIRRGCVTEVSGPRGVGKTHLALACACRAIRDNAEVIILDTEGGMTSDRLQRIEPSVASRMHRIQCFRPSSMTEVLALAYCMDAGVIDTSQVALVIVDTLASVVRSEFVPDRSLARLGLLLQRLAHQTNAIVLVLNHVSFRILEAEGPREVPCVERIWASLCTVRIQLIGRDQYIVWKGHQLDHGGVVSERSQGDGSVVGYSQPHRSGNDTQPFDASGAENPASQPSAQSDTSCKEPSGSN</sequence>
<dbReference type="EMBL" id="AP006499">
    <property type="protein sequence ID" value="BAM82014.1"/>
    <property type="molecule type" value="Genomic_DNA"/>
</dbReference>
<dbReference type="AlphaFoldDB" id="M1VAA9"/>
<reference evidence="8 9" key="1">
    <citation type="journal article" date="2004" name="Nature">
        <title>Genome sequence of the ultrasmall unicellular red alga Cyanidioschyzon merolae 10D.</title>
        <authorList>
            <person name="Matsuzaki M."/>
            <person name="Misumi O."/>
            <person name="Shin-i T."/>
            <person name="Maruyama S."/>
            <person name="Takahara M."/>
            <person name="Miyagishima S."/>
            <person name="Mori T."/>
            <person name="Nishida K."/>
            <person name="Yagisawa F."/>
            <person name="Nishida K."/>
            <person name="Yoshida Y."/>
            <person name="Nishimura Y."/>
            <person name="Nakao S."/>
            <person name="Kobayashi T."/>
            <person name="Momoyama Y."/>
            <person name="Higashiyama T."/>
            <person name="Minoda A."/>
            <person name="Sano M."/>
            <person name="Nomoto H."/>
            <person name="Oishi K."/>
            <person name="Hayashi H."/>
            <person name="Ohta F."/>
            <person name="Nishizaka S."/>
            <person name="Haga S."/>
            <person name="Miura S."/>
            <person name="Morishita T."/>
            <person name="Kabeya Y."/>
            <person name="Terasawa K."/>
            <person name="Suzuki Y."/>
            <person name="Ishii Y."/>
            <person name="Asakawa S."/>
            <person name="Takano H."/>
            <person name="Ohta N."/>
            <person name="Kuroiwa H."/>
            <person name="Tanaka K."/>
            <person name="Shimizu N."/>
            <person name="Sugano S."/>
            <person name="Sato N."/>
            <person name="Nozaki H."/>
            <person name="Ogasawara N."/>
            <person name="Kohara Y."/>
            <person name="Kuroiwa T."/>
        </authorList>
    </citation>
    <scope>NUCLEOTIDE SEQUENCE [LARGE SCALE GENOMIC DNA]</scope>
    <source>
        <strain evidence="8 9">10D</strain>
    </source>
</reference>
<comment type="subcellular location">
    <subcellularLocation>
        <location evidence="1">Nucleus</location>
    </subcellularLocation>
</comment>
<accession>M1VAA9</accession>
<evidence type="ECO:0000256" key="2">
    <source>
        <dbReference type="ARBA" id="ARBA00022741"/>
    </source>
</evidence>
<proteinExistence type="predicted"/>
<dbReference type="Pfam" id="PF13481">
    <property type="entry name" value="AAA_25"/>
    <property type="match status" value="1"/>
</dbReference>
<dbReference type="HOGENOM" id="CLU_981257_0_0_1"/>
<dbReference type="GO" id="GO:0005524">
    <property type="term" value="F:ATP binding"/>
    <property type="evidence" value="ECO:0007669"/>
    <property type="project" value="UniProtKB-KW"/>
</dbReference>
<evidence type="ECO:0000313" key="9">
    <source>
        <dbReference type="Proteomes" id="UP000007014"/>
    </source>
</evidence>
<evidence type="ECO:0000313" key="8">
    <source>
        <dbReference type="EMBL" id="BAM82014.1"/>
    </source>
</evidence>
<keyword evidence="4" id="KW-0067">ATP-binding</keyword>
<evidence type="ECO:0000256" key="4">
    <source>
        <dbReference type="ARBA" id="ARBA00022840"/>
    </source>
</evidence>
<evidence type="ECO:0000256" key="5">
    <source>
        <dbReference type="ARBA" id="ARBA00023204"/>
    </source>
</evidence>
<dbReference type="GO" id="GO:0033065">
    <property type="term" value="C:Rad51C-XRCC3 complex"/>
    <property type="evidence" value="ECO:0007669"/>
    <property type="project" value="TreeGrafter"/>
</dbReference>